<evidence type="ECO:0000313" key="1">
    <source>
        <dbReference type="Proteomes" id="UP000887565"/>
    </source>
</evidence>
<dbReference type="AlphaFoldDB" id="A0A915IN01"/>
<proteinExistence type="predicted"/>
<sequence>MIRKVDSAFRSVKHELRAAHEQEIFKLYVDEFRRKAGSKLDGYSVYVENLQPIYDHMKAIFSLIGIPMTDFMLNSVVKVDQDLNGSRRSEILNRMKINYDFAHAYFTSRYEKGITGF</sequence>
<name>A0A915IN01_ROMCU</name>
<evidence type="ECO:0000313" key="2">
    <source>
        <dbReference type="WBParaSite" id="nRc.2.0.1.t15190-RA"/>
    </source>
</evidence>
<dbReference type="Proteomes" id="UP000887565">
    <property type="component" value="Unplaced"/>
</dbReference>
<organism evidence="1 2">
    <name type="scientific">Romanomermis culicivorax</name>
    <name type="common">Nematode worm</name>
    <dbReference type="NCBI Taxonomy" id="13658"/>
    <lineage>
        <taxon>Eukaryota</taxon>
        <taxon>Metazoa</taxon>
        <taxon>Ecdysozoa</taxon>
        <taxon>Nematoda</taxon>
        <taxon>Enoplea</taxon>
        <taxon>Dorylaimia</taxon>
        <taxon>Mermithida</taxon>
        <taxon>Mermithoidea</taxon>
        <taxon>Mermithidae</taxon>
        <taxon>Romanomermis</taxon>
    </lineage>
</organism>
<protein>
    <submittedName>
        <fullName evidence="2">Uncharacterized protein</fullName>
    </submittedName>
</protein>
<accession>A0A915IN01</accession>
<reference evidence="2" key="1">
    <citation type="submission" date="2022-11" db="UniProtKB">
        <authorList>
            <consortium name="WormBaseParasite"/>
        </authorList>
    </citation>
    <scope>IDENTIFICATION</scope>
</reference>
<keyword evidence="1" id="KW-1185">Reference proteome</keyword>
<dbReference type="WBParaSite" id="nRc.2.0.1.t15190-RA">
    <property type="protein sequence ID" value="nRc.2.0.1.t15190-RA"/>
    <property type="gene ID" value="nRc.2.0.1.g15190"/>
</dbReference>